<dbReference type="PANTHER" id="PTHR30572:SF4">
    <property type="entry name" value="ABC TRANSPORTER PERMEASE YTRF"/>
    <property type="match status" value="1"/>
</dbReference>
<comment type="subcellular location">
    <subcellularLocation>
        <location evidence="1">Cell membrane</location>
        <topology evidence="1">Multi-pass membrane protein</topology>
    </subcellularLocation>
</comment>
<dbReference type="GO" id="GO:0022857">
    <property type="term" value="F:transmembrane transporter activity"/>
    <property type="evidence" value="ECO:0007669"/>
    <property type="project" value="TreeGrafter"/>
</dbReference>
<dbReference type="InterPro" id="IPR025857">
    <property type="entry name" value="MacB_PCD"/>
</dbReference>
<evidence type="ECO:0000256" key="5">
    <source>
        <dbReference type="ARBA" id="ARBA00023136"/>
    </source>
</evidence>
<reference evidence="10 11" key="1">
    <citation type="journal article" date="2017" name="Int. J. Syst. Evol. Microbiol.">
        <title>Bacillus mangrovi sp. nov., isolated from a sediment sample from a mangrove forest.</title>
        <authorList>
            <person name="Gupta V."/>
            <person name="Singh P.K."/>
            <person name="Korpole S."/>
            <person name="Tanuku N.R.S."/>
            <person name="Pinnaka A.K."/>
        </authorList>
    </citation>
    <scope>NUCLEOTIDE SEQUENCE [LARGE SCALE GENOMIC DNA]</scope>
    <source>
        <strain evidence="10 11">KCTC 33872</strain>
    </source>
</reference>
<proteinExistence type="inferred from homology"/>
<feature type="transmembrane region" description="Helical" evidence="7">
    <location>
        <begin position="289"/>
        <end position="314"/>
    </location>
</feature>
<dbReference type="GO" id="GO:0005886">
    <property type="term" value="C:plasma membrane"/>
    <property type="evidence" value="ECO:0007669"/>
    <property type="project" value="UniProtKB-SubCell"/>
</dbReference>
<accession>A0A7X2S786</accession>
<name>A0A7X2S786_9BACI</name>
<gene>
    <name evidence="10" type="ORF">GKZ89_13890</name>
</gene>
<keyword evidence="3 7" id="KW-0812">Transmembrane</keyword>
<keyword evidence="4 7" id="KW-1133">Transmembrane helix</keyword>
<feature type="domain" description="MacB-like periplasmic core" evidence="9">
    <location>
        <begin position="22"/>
        <end position="232"/>
    </location>
</feature>
<evidence type="ECO:0000256" key="2">
    <source>
        <dbReference type="ARBA" id="ARBA00022475"/>
    </source>
</evidence>
<evidence type="ECO:0000256" key="6">
    <source>
        <dbReference type="ARBA" id="ARBA00038076"/>
    </source>
</evidence>
<feature type="transmembrane region" description="Helical" evidence="7">
    <location>
        <begin position="391"/>
        <end position="413"/>
    </location>
</feature>
<feature type="transmembrane region" description="Helical" evidence="7">
    <location>
        <begin position="349"/>
        <end position="371"/>
    </location>
</feature>
<evidence type="ECO:0000313" key="11">
    <source>
        <dbReference type="Proteomes" id="UP000434639"/>
    </source>
</evidence>
<dbReference type="InterPro" id="IPR050250">
    <property type="entry name" value="Macrolide_Exporter_MacB"/>
</dbReference>
<dbReference type="EMBL" id="WMIB01000014">
    <property type="protein sequence ID" value="MTH54491.1"/>
    <property type="molecule type" value="Genomic_DNA"/>
</dbReference>
<dbReference type="Pfam" id="PF02687">
    <property type="entry name" value="FtsX"/>
    <property type="match status" value="1"/>
</dbReference>
<dbReference type="AlphaFoldDB" id="A0A7X2S786"/>
<evidence type="ECO:0000313" key="10">
    <source>
        <dbReference type="EMBL" id="MTH54491.1"/>
    </source>
</evidence>
<evidence type="ECO:0000256" key="7">
    <source>
        <dbReference type="SAM" id="Phobius"/>
    </source>
</evidence>
<dbReference type="Pfam" id="PF12704">
    <property type="entry name" value="MacB_PCD"/>
    <property type="match status" value="1"/>
</dbReference>
<dbReference type="RefSeq" id="WP_155112999.1">
    <property type="nucleotide sequence ID" value="NZ_WMIB01000014.1"/>
</dbReference>
<keyword evidence="5 7" id="KW-0472">Membrane</keyword>
<feature type="domain" description="ABC3 transporter permease C-terminal" evidence="8">
    <location>
        <begin position="299"/>
        <end position="426"/>
    </location>
</feature>
<evidence type="ECO:0000256" key="4">
    <source>
        <dbReference type="ARBA" id="ARBA00022989"/>
    </source>
</evidence>
<evidence type="ECO:0000259" key="8">
    <source>
        <dbReference type="Pfam" id="PF02687"/>
    </source>
</evidence>
<feature type="transmembrane region" description="Helical" evidence="7">
    <location>
        <begin position="21"/>
        <end position="45"/>
    </location>
</feature>
<dbReference type="PROSITE" id="PS51257">
    <property type="entry name" value="PROKAR_LIPOPROTEIN"/>
    <property type="match status" value="1"/>
</dbReference>
<evidence type="ECO:0000256" key="3">
    <source>
        <dbReference type="ARBA" id="ARBA00022692"/>
    </source>
</evidence>
<sequence length="435" mass="47888">MKFKDQVAFVRQNMKKNRLRVFMTILATTMGCAFLIVLASIGFGFQKTATDEIQKQQLLTEVKVEGKEDKEKGALPVSSGMIEDIEKTEGIKAVVKRNQIDLPVTAKLKERSGENFSSIITDMDQEKKANLTLDRGRMPEKADEIVVGYHFGNMLLTDEERKQLQAFENNPEGEAKQPAGYTDELLNKEVVFIYTDADGKDKTYTFTIAGVAKKPARDYLQDTNVMIDDRMLKELAPLIDPEFNPDQITYSTVNAYAESIGQVDGLTKALKEKGYLVYSITEELESMNLFFNAFKAGLIFVGTVAVLIASIGIFNTMTMAVTERTQQIGIMKAIGAQPKMIRRLFLMECAWIGVAGAAIGVLLSYGISFAANQIIPMILESAAGGESIDMQISYIPVSLVLIASAISIGVAILSGLRPAVKATNINVLSALRREM</sequence>
<organism evidence="10 11">
    <name type="scientific">Metabacillus mangrovi</name>
    <dbReference type="NCBI Taxonomy" id="1491830"/>
    <lineage>
        <taxon>Bacteria</taxon>
        <taxon>Bacillati</taxon>
        <taxon>Bacillota</taxon>
        <taxon>Bacilli</taxon>
        <taxon>Bacillales</taxon>
        <taxon>Bacillaceae</taxon>
        <taxon>Metabacillus</taxon>
    </lineage>
</organism>
<dbReference type="InterPro" id="IPR003838">
    <property type="entry name" value="ABC3_permease_C"/>
</dbReference>
<comment type="similarity">
    <text evidence="6">Belongs to the ABC-4 integral membrane protein family.</text>
</comment>
<dbReference type="PANTHER" id="PTHR30572">
    <property type="entry name" value="MEMBRANE COMPONENT OF TRANSPORTER-RELATED"/>
    <property type="match status" value="1"/>
</dbReference>
<dbReference type="OrthoDB" id="9770099at2"/>
<comment type="caution">
    <text evidence="10">The sequence shown here is derived from an EMBL/GenBank/DDBJ whole genome shotgun (WGS) entry which is preliminary data.</text>
</comment>
<protein>
    <submittedName>
        <fullName evidence="10">FtsX-like permease family protein</fullName>
    </submittedName>
</protein>
<keyword evidence="11" id="KW-1185">Reference proteome</keyword>
<dbReference type="Proteomes" id="UP000434639">
    <property type="component" value="Unassembled WGS sequence"/>
</dbReference>
<keyword evidence="2" id="KW-1003">Cell membrane</keyword>
<evidence type="ECO:0000256" key="1">
    <source>
        <dbReference type="ARBA" id="ARBA00004651"/>
    </source>
</evidence>
<evidence type="ECO:0000259" key="9">
    <source>
        <dbReference type="Pfam" id="PF12704"/>
    </source>
</evidence>